<dbReference type="InParanoid" id="A0A251SVW1"/>
<dbReference type="PANTHER" id="PTHR23309:SF9">
    <property type="entry name" value="PEROXISOMAL FATTY ACID BETA-OXIDATION MULTIFUNCTIONAL PROTEIN MFP2"/>
    <property type="match status" value="1"/>
</dbReference>
<dbReference type="CDD" id="cd06558">
    <property type="entry name" value="crotonase-like"/>
    <property type="match status" value="1"/>
</dbReference>
<protein>
    <submittedName>
        <fullName evidence="7">Putative crotonase, NAD(P)-binding domain-containing protein</fullName>
    </submittedName>
</protein>
<name>A0A251SVW1_HELAN</name>
<dbReference type="AlphaFoldDB" id="A0A251SVW1"/>
<evidence type="ECO:0000256" key="3">
    <source>
        <dbReference type="ARBA" id="ARBA00023235"/>
    </source>
</evidence>
<proteinExistence type="predicted"/>
<dbReference type="GO" id="GO:0003857">
    <property type="term" value="F:(3S)-3-hydroxyacyl-CoA dehydrogenase (NAD+) activity"/>
    <property type="evidence" value="ECO:0000318"/>
    <property type="project" value="GO_Central"/>
</dbReference>
<dbReference type="OMA" id="FRECMAF"/>
<dbReference type="SUPFAM" id="SSF51735">
    <property type="entry name" value="NAD(P)-binding Rossmann-fold domains"/>
    <property type="match status" value="1"/>
</dbReference>
<dbReference type="GO" id="GO:0016829">
    <property type="term" value="F:lyase activity"/>
    <property type="evidence" value="ECO:0007669"/>
    <property type="project" value="UniProtKB-KW"/>
</dbReference>
<evidence type="ECO:0000259" key="6">
    <source>
        <dbReference type="Pfam" id="PF02737"/>
    </source>
</evidence>
<keyword evidence="4" id="KW-0456">Lyase</keyword>
<dbReference type="GO" id="GO:0005777">
    <property type="term" value="C:peroxisome"/>
    <property type="evidence" value="ECO:0000318"/>
    <property type="project" value="GO_Central"/>
</dbReference>
<feature type="domain" description="3-hydroxyacyl-CoA dehydrogenase NAD binding" evidence="6">
    <location>
        <begin position="269"/>
        <end position="406"/>
    </location>
</feature>
<dbReference type="PANTHER" id="PTHR23309">
    <property type="entry name" value="3-HYDROXYACYL-COA DEHYROGENASE"/>
    <property type="match status" value="1"/>
</dbReference>
<dbReference type="Pfam" id="PF00378">
    <property type="entry name" value="ECH_1"/>
    <property type="match status" value="1"/>
</dbReference>
<dbReference type="EMBL" id="CM007902">
    <property type="protein sequence ID" value="OTG02978.1"/>
    <property type="molecule type" value="Genomic_DNA"/>
</dbReference>
<evidence type="ECO:0000256" key="1">
    <source>
        <dbReference type="ARBA" id="ARBA00005005"/>
    </source>
</evidence>
<evidence type="ECO:0000256" key="5">
    <source>
        <dbReference type="ARBA" id="ARBA00023268"/>
    </source>
</evidence>
<evidence type="ECO:0000313" key="7">
    <source>
        <dbReference type="EMBL" id="OTG02978.1"/>
    </source>
</evidence>
<dbReference type="InterPro" id="IPR036291">
    <property type="entry name" value="NAD(P)-bd_dom_sf"/>
</dbReference>
<dbReference type="STRING" id="4232.A0A251SVW1"/>
<evidence type="ECO:0000256" key="2">
    <source>
        <dbReference type="ARBA" id="ARBA00023002"/>
    </source>
</evidence>
<dbReference type="Proteomes" id="UP000215914">
    <property type="component" value="Chromosome 13"/>
</dbReference>
<keyword evidence="2" id="KW-0560">Oxidoreductase</keyword>
<evidence type="ECO:0000313" key="8">
    <source>
        <dbReference type="Proteomes" id="UP000215914"/>
    </source>
</evidence>
<keyword evidence="8" id="KW-1185">Reference proteome</keyword>
<dbReference type="Pfam" id="PF02737">
    <property type="entry name" value="3HCDH_N"/>
    <property type="match status" value="1"/>
</dbReference>
<organism evidence="7 8">
    <name type="scientific">Helianthus annuus</name>
    <name type="common">Common sunflower</name>
    <dbReference type="NCBI Taxonomy" id="4232"/>
    <lineage>
        <taxon>Eukaryota</taxon>
        <taxon>Viridiplantae</taxon>
        <taxon>Streptophyta</taxon>
        <taxon>Embryophyta</taxon>
        <taxon>Tracheophyta</taxon>
        <taxon>Spermatophyta</taxon>
        <taxon>Magnoliopsida</taxon>
        <taxon>eudicotyledons</taxon>
        <taxon>Gunneridae</taxon>
        <taxon>Pentapetalae</taxon>
        <taxon>asterids</taxon>
        <taxon>campanulids</taxon>
        <taxon>Asterales</taxon>
        <taxon>Asteraceae</taxon>
        <taxon>Asteroideae</taxon>
        <taxon>Heliantheae alliance</taxon>
        <taxon>Heliantheae</taxon>
        <taxon>Helianthus</taxon>
    </lineage>
</organism>
<dbReference type="GO" id="GO:0016853">
    <property type="term" value="F:isomerase activity"/>
    <property type="evidence" value="ECO:0007669"/>
    <property type="project" value="UniProtKB-KW"/>
</dbReference>
<dbReference type="SUPFAM" id="SSF52096">
    <property type="entry name" value="ClpP/crotonase"/>
    <property type="match status" value="1"/>
</dbReference>
<dbReference type="InterPro" id="IPR029045">
    <property type="entry name" value="ClpP/crotonase-like_dom_sf"/>
</dbReference>
<evidence type="ECO:0000256" key="4">
    <source>
        <dbReference type="ARBA" id="ARBA00023239"/>
    </source>
</evidence>
<dbReference type="GO" id="GO:0006635">
    <property type="term" value="P:fatty acid beta-oxidation"/>
    <property type="evidence" value="ECO:0000318"/>
    <property type="project" value="GO_Central"/>
</dbReference>
<keyword evidence="3" id="KW-0413">Isomerase</keyword>
<dbReference type="Gene3D" id="3.40.50.720">
    <property type="entry name" value="NAD(P)-binding Rossmann-like Domain"/>
    <property type="match status" value="1"/>
</dbReference>
<dbReference type="InterPro" id="IPR006176">
    <property type="entry name" value="3-OHacyl-CoA_DH_NAD-bd"/>
</dbReference>
<dbReference type="FunFam" id="3.40.50.720:FF:000009">
    <property type="entry name" value="Fatty oxidation complex, alpha subunit"/>
    <property type="match status" value="1"/>
</dbReference>
<dbReference type="InterPro" id="IPR001753">
    <property type="entry name" value="Enoyl-CoA_hydra/iso"/>
</dbReference>
<dbReference type="Gene3D" id="3.90.226.10">
    <property type="entry name" value="2-enoyl-CoA Hydratase, Chain A, domain 1"/>
    <property type="match status" value="1"/>
</dbReference>
<accession>A0A251SVW1</accession>
<gene>
    <name evidence="7" type="ORF">HannXRQ_Chr13g0419031</name>
</gene>
<reference evidence="8" key="1">
    <citation type="journal article" date="2017" name="Nature">
        <title>The sunflower genome provides insights into oil metabolism, flowering and Asterid evolution.</title>
        <authorList>
            <person name="Badouin H."/>
            <person name="Gouzy J."/>
            <person name="Grassa C.J."/>
            <person name="Murat F."/>
            <person name="Staton S.E."/>
            <person name="Cottret L."/>
            <person name="Lelandais-Briere C."/>
            <person name="Owens G.L."/>
            <person name="Carrere S."/>
            <person name="Mayjonade B."/>
            <person name="Legrand L."/>
            <person name="Gill N."/>
            <person name="Kane N.C."/>
            <person name="Bowers J.E."/>
            <person name="Hubner S."/>
            <person name="Bellec A."/>
            <person name="Berard A."/>
            <person name="Berges H."/>
            <person name="Blanchet N."/>
            <person name="Boniface M.C."/>
            <person name="Brunel D."/>
            <person name="Catrice O."/>
            <person name="Chaidir N."/>
            <person name="Claudel C."/>
            <person name="Donnadieu C."/>
            <person name="Faraut T."/>
            <person name="Fievet G."/>
            <person name="Helmstetter N."/>
            <person name="King M."/>
            <person name="Knapp S.J."/>
            <person name="Lai Z."/>
            <person name="Le Paslier M.C."/>
            <person name="Lippi Y."/>
            <person name="Lorenzon L."/>
            <person name="Mandel J.R."/>
            <person name="Marage G."/>
            <person name="Marchand G."/>
            <person name="Marquand E."/>
            <person name="Bret-Mestries E."/>
            <person name="Morien E."/>
            <person name="Nambeesan S."/>
            <person name="Nguyen T."/>
            <person name="Pegot-Espagnet P."/>
            <person name="Pouilly N."/>
            <person name="Raftis F."/>
            <person name="Sallet E."/>
            <person name="Schiex T."/>
            <person name="Thomas J."/>
            <person name="Vandecasteele C."/>
            <person name="Vares D."/>
            <person name="Vear F."/>
            <person name="Vautrin S."/>
            <person name="Crespi M."/>
            <person name="Mangin B."/>
            <person name="Burke J.M."/>
            <person name="Salse J."/>
            <person name="Munos S."/>
            <person name="Vincourt P."/>
            <person name="Rieseberg L.H."/>
            <person name="Langlade N.B."/>
        </authorList>
    </citation>
    <scope>NUCLEOTIDE SEQUENCE [LARGE SCALE GENOMIC DNA]</scope>
    <source>
        <strain evidence="8">cv. SF193</strain>
    </source>
</reference>
<comment type="pathway">
    <text evidence="1">Lipid metabolism; fatty acid beta-oxidation.</text>
</comment>
<sequence length="416" mass="45298">MTRSSTLGPASLPFVNPLVLLKLYYFFHVDLLFTAMTTGLGSKHGCESVHILSNTMETARKPSVAAIDGVALGGGLEVAMACNARISTSTTQLGLPELQLGIIPGGGGTQRLPRLVGLTKALEMMLPVHGEEAHNLGLVDAIVPRDELLENARQKALDIYARRKPWVSSLYRTDKIEPLGEAREILNFARAQARKQAPNLQHPHVCIDVIEEGIVSGPHAGILKESDAFQVLLKTDICKSLVHLFFAQCGTTKVPGVTDLGLKPKQIRTVAIVGGGLMGSGIATALILNGYQVFLKEVNQKFLDAGLGRVKVNLTSSVKKGKLTKEKFEKTISRITGVLDYESFKDVDMVIEAVVDNVSLKQEIFSDLEKYCSPNCILVSNTSTIDLNLIGEKTKSHDRIIGAHFFRYKFLTFFAA</sequence>
<keyword evidence="5" id="KW-0511">Multifunctional enzyme</keyword>
<dbReference type="GO" id="GO:0070403">
    <property type="term" value="F:NAD+ binding"/>
    <property type="evidence" value="ECO:0007669"/>
    <property type="project" value="InterPro"/>
</dbReference>